<feature type="non-terminal residue" evidence="2">
    <location>
        <position position="1"/>
    </location>
</feature>
<proteinExistence type="predicted"/>
<reference evidence="2" key="1">
    <citation type="submission" date="2014-12" db="EMBL/GenBank/DDBJ databases">
        <title>Insight into the proteome of Arion vulgaris.</title>
        <authorList>
            <person name="Aradska J."/>
            <person name="Bulat T."/>
            <person name="Smidak R."/>
            <person name="Sarate P."/>
            <person name="Gangsoo J."/>
            <person name="Sialana F."/>
            <person name="Bilban M."/>
            <person name="Lubec G."/>
        </authorList>
    </citation>
    <scope>NUCLEOTIDE SEQUENCE</scope>
    <source>
        <tissue evidence="2">Skin</tissue>
    </source>
</reference>
<feature type="compositionally biased region" description="Gly residues" evidence="1">
    <location>
        <begin position="247"/>
        <end position="276"/>
    </location>
</feature>
<name>A0A0B6ZZB9_9EUPU</name>
<evidence type="ECO:0000313" key="2">
    <source>
        <dbReference type="EMBL" id="CEK73181.1"/>
    </source>
</evidence>
<dbReference type="EMBL" id="HACG01026316">
    <property type="protein sequence ID" value="CEK73181.1"/>
    <property type="molecule type" value="Transcribed_RNA"/>
</dbReference>
<evidence type="ECO:0000256" key="1">
    <source>
        <dbReference type="SAM" id="MobiDB-lite"/>
    </source>
</evidence>
<accession>A0A0B6ZZB9</accession>
<gene>
    <name evidence="2" type="primary">ORF85631</name>
</gene>
<sequence length="286" mass="28938">YRDIFLDLCWIKLQFTYTVKMQVKLLSVILFVTGTIAISDNEVQQTSTSLISLTKDAINSALNDAQRIFDSLGGAFTDVDSYNDEELVDLFNSVSCNQLCHVGWMISNESVSKKCDDHCEESCDWRFQTSLYDSQEGRKRNLIEFCVILGGGEEVKSGEEQHDRILGSKSGNGCQVVGGGDSDSGGGLLGGILGGGSSGGLLGGVLGGNSGGGLLGSVLGGNSGGGLLGSVLGGNSGGGLLGGVLGGNSGGGGKEGGEGGGGEGSGGGGGLVGGLLGKKRQDNKQN</sequence>
<feature type="region of interest" description="Disordered" evidence="1">
    <location>
        <begin position="247"/>
        <end position="286"/>
    </location>
</feature>
<dbReference type="AlphaFoldDB" id="A0A0B6ZZB9"/>
<organism evidence="2">
    <name type="scientific">Arion vulgaris</name>
    <dbReference type="NCBI Taxonomy" id="1028688"/>
    <lineage>
        <taxon>Eukaryota</taxon>
        <taxon>Metazoa</taxon>
        <taxon>Spiralia</taxon>
        <taxon>Lophotrochozoa</taxon>
        <taxon>Mollusca</taxon>
        <taxon>Gastropoda</taxon>
        <taxon>Heterobranchia</taxon>
        <taxon>Euthyneura</taxon>
        <taxon>Panpulmonata</taxon>
        <taxon>Eupulmonata</taxon>
        <taxon>Stylommatophora</taxon>
        <taxon>Helicina</taxon>
        <taxon>Arionoidea</taxon>
        <taxon>Arionidae</taxon>
        <taxon>Arion</taxon>
    </lineage>
</organism>
<protein>
    <submittedName>
        <fullName evidence="2">Uncharacterized protein</fullName>
    </submittedName>
</protein>